<dbReference type="PaxDb" id="1435377-SUSAZ_10100"/>
<gene>
    <name evidence="1" type="ORF">ATY89_07105</name>
    <name evidence="2" type="ORF">ATZ20_10125</name>
</gene>
<dbReference type="OMA" id="HKMQLED"/>
<name>A0A0U2WUG5_9CREN</name>
<dbReference type="Proteomes" id="UP000065473">
    <property type="component" value="Chromosome"/>
</dbReference>
<evidence type="ECO:0000313" key="2">
    <source>
        <dbReference type="EMBL" id="ALU32464.1"/>
    </source>
</evidence>
<dbReference type="STRING" id="1435377.SUSAZ_10100"/>
<accession>A0A0U2WUG5</accession>
<dbReference type="OrthoDB" id="37079at2157"/>
<protein>
    <submittedName>
        <fullName evidence="1">Uncharacterized protein</fullName>
    </submittedName>
</protein>
<dbReference type="RefSeq" id="WP_011278987.1">
    <property type="nucleotide sequence ID" value="NZ_BHWZ01000006.1"/>
</dbReference>
<evidence type="ECO:0000313" key="3">
    <source>
        <dbReference type="Proteomes" id="UP000060043"/>
    </source>
</evidence>
<dbReference type="GeneID" id="14552714"/>
<dbReference type="AlphaFoldDB" id="A0A0U2WUG5"/>
<dbReference type="Proteomes" id="UP000060043">
    <property type="component" value="Chromosome"/>
</dbReference>
<dbReference type="EMBL" id="CP013695">
    <property type="protein sequence ID" value="ALU32464.1"/>
    <property type="molecule type" value="Genomic_DNA"/>
</dbReference>
<dbReference type="EMBL" id="CP013694">
    <property type="protein sequence ID" value="ALU29730.1"/>
    <property type="molecule type" value="Genomic_DNA"/>
</dbReference>
<evidence type="ECO:0000313" key="1">
    <source>
        <dbReference type="EMBL" id="ALU29730.1"/>
    </source>
</evidence>
<reference evidence="3 4" key="1">
    <citation type="submission" date="2015-12" db="EMBL/GenBank/DDBJ databases">
        <title>A stable core within a dynamic pangenome in Sulfolobus acidocaldarius.</title>
        <authorList>
            <person name="Anderson R."/>
            <person name="Kouris A."/>
            <person name="Seward C."/>
            <person name="Campbell K."/>
            <person name="Whitaker R."/>
        </authorList>
    </citation>
    <scope>NUCLEOTIDE SEQUENCE [LARGE SCALE GENOMIC DNA]</scope>
    <source>
        <strain evidence="1 4">GG12-C01-09</strain>
        <strain evidence="2 3">NG05B_CO5_07</strain>
    </source>
</reference>
<evidence type="ECO:0000313" key="4">
    <source>
        <dbReference type="Proteomes" id="UP000065473"/>
    </source>
</evidence>
<proteinExistence type="predicted"/>
<sequence>MTWKLKDNKILSTPTESKGCTVDEVIDKLRMKYKGKIDDQILVSITYDVLIKHMTEKKISLDEIRRKYSSVSNIDEVINEVLVLAKGR</sequence>
<organism evidence="1 4">
    <name type="scientific">Sulfolobus acidocaldarius</name>
    <dbReference type="NCBI Taxonomy" id="2285"/>
    <lineage>
        <taxon>Archaea</taxon>
        <taxon>Thermoproteota</taxon>
        <taxon>Thermoprotei</taxon>
        <taxon>Sulfolobales</taxon>
        <taxon>Sulfolobaceae</taxon>
        <taxon>Sulfolobus</taxon>
    </lineage>
</organism>